<evidence type="ECO:0000313" key="1">
    <source>
        <dbReference type="EMBL" id="TFC13235.1"/>
    </source>
</evidence>
<dbReference type="OrthoDB" id="252872at2"/>
<dbReference type="Gene3D" id="1.20.910.10">
    <property type="entry name" value="Heme oxygenase-like"/>
    <property type="match status" value="1"/>
</dbReference>
<organism evidence="1 2">
    <name type="scientific">Cryobacterium algoritolerans</name>
    <dbReference type="NCBI Taxonomy" id="1259184"/>
    <lineage>
        <taxon>Bacteria</taxon>
        <taxon>Bacillati</taxon>
        <taxon>Actinomycetota</taxon>
        <taxon>Actinomycetes</taxon>
        <taxon>Micrococcales</taxon>
        <taxon>Microbacteriaceae</taxon>
        <taxon>Cryobacterium</taxon>
    </lineage>
</organism>
<comment type="caution">
    <text evidence="1">The sequence shown here is derived from an EMBL/GenBank/DDBJ whole genome shotgun (WGS) entry which is preliminary data.</text>
</comment>
<dbReference type="EMBL" id="SOFP01000054">
    <property type="protein sequence ID" value="TFC13235.1"/>
    <property type="molecule type" value="Genomic_DNA"/>
</dbReference>
<dbReference type="AlphaFoldDB" id="A0A4R8WNX2"/>
<dbReference type="SMART" id="SM01236">
    <property type="entry name" value="Haem_oxygenase_2"/>
    <property type="match status" value="1"/>
</dbReference>
<proteinExistence type="predicted"/>
<accession>A0A4R8WNX2</accession>
<name>A0A4R8WNX2_9MICO</name>
<dbReference type="Proteomes" id="UP000298412">
    <property type="component" value="Unassembled WGS sequence"/>
</dbReference>
<dbReference type="InterPro" id="IPR016084">
    <property type="entry name" value="Haem_Oase-like_multi-hlx"/>
</dbReference>
<evidence type="ECO:0000313" key="2">
    <source>
        <dbReference type="Proteomes" id="UP000298412"/>
    </source>
</evidence>
<protein>
    <submittedName>
        <fullName evidence="1">Iron-containing redox enzyme family protein</fullName>
    </submittedName>
</protein>
<gene>
    <name evidence="1" type="ORF">E3O19_12230</name>
</gene>
<reference evidence="1 2" key="1">
    <citation type="submission" date="2019-03" db="EMBL/GenBank/DDBJ databases">
        <title>Genomics of glacier-inhabiting Cryobacterium strains.</title>
        <authorList>
            <person name="Liu Q."/>
            <person name="Xin Y.-H."/>
        </authorList>
    </citation>
    <scope>NUCLEOTIDE SEQUENCE [LARGE SCALE GENOMIC DNA]</scope>
    <source>
        <strain evidence="1 2">MDT1-3</strain>
    </source>
</reference>
<sequence>MHLSFPSFPIAPFQTRGPLSSQLLTALSLPADDSGSSLGGFIVATAEALGQCTDIVNDDDLQLTLFLLYGLHYGGVVQSDPAWEWHPTTIVARVAIEQALETSLRARVPQPPLPSSNQDAVARALFALTIADQGPSLSRYLARKATEEQAVEFIVHRSIYTLKEADPHSWAIPRLTGRAKAALIEIQADEYGGGRPERMHSSLFADTMCGLGLDTRYAGYVDQVPALVLCSFNMMSLFGLNRRLRGAIVGHLAAFEMTSAIPSRLYGDGFRRLGFYETVTRYFDEHIEADAVHEQIAGRDLAGALAEDDPQTLPDIMFGAAACLAMDGWVAEHLLKSWQAGRSSLRSPLAEATGRPLARSAVAS</sequence>
<dbReference type="SUPFAM" id="SSF48613">
    <property type="entry name" value="Heme oxygenase-like"/>
    <property type="match status" value="1"/>
</dbReference>
<keyword evidence="2" id="KW-1185">Reference proteome</keyword>
<dbReference type="RefSeq" id="WP_134567977.1">
    <property type="nucleotide sequence ID" value="NZ_SOFP01000054.1"/>
</dbReference>
<dbReference type="Pfam" id="PF14518">
    <property type="entry name" value="Haem_oxygenas_2"/>
    <property type="match status" value="1"/>
</dbReference>